<evidence type="ECO:0000256" key="7">
    <source>
        <dbReference type="ARBA" id="ARBA00022741"/>
    </source>
</evidence>
<proteinExistence type="inferred from homology"/>
<dbReference type="EC" id="2.7.1.40" evidence="4"/>
<evidence type="ECO:0000256" key="8">
    <source>
        <dbReference type="ARBA" id="ARBA00022777"/>
    </source>
</evidence>
<evidence type="ECO:0000256" key="4">
    <source>
        <dbReference type="ARBA" id="ARBA00012142"/>
    </source>
</evidence>
<evidence type="ECO:0000256" key="9">
    <source>
        <dbReference type="ARBA" id="ARBA00022840"/>
    </source>
</evidence>
<dbReference type="InterPro" id="IPR015806">
    <property type="entry name" value="Pyrv_Knase_insert_dom_sf"/>
</dbReference>
<keyword evidence="16" id="KW-1185">Reference proteome</keyword>
<evidence type="ECO:0000256" key="13">
    <source>
        <dbReference type="SAM" id="Coils"/>
    </source>
</evidence>
<organism evidence="15 16">
    <name type="scientific">Mycobacterium saskatchewanense</name>
    <dbReference type="NCBI Taxonomy" id="220927"/>
    <lineage>
        <taxon>Bacteria</taxon>
        <taxon>Bacillati</taxon>
        <taxon>Actinomycetota</taxon>
        <taxon>Actinomycetes</taxon>
        <taxon>Mycobacteriales</taxon>
        <taxon>Mycobacteriaceae</taxon>
        <taxon>Mycobacterium</taxon>
        <taxon>Mycobacterium simiae complex</taxon>
    </lineage>
</organism>
<feature type="coiled-coil region" evidence="13">
    <location>
        <begin position="8"/>
        <end position="35"/>
    </location>
</feature>
<keyword evidence="12 15" id="KW-0670">Pyruvate</keyword>
<dbReference type="InterPro" id="IPR015813">
    <property type="entry name" value="Pyrv/PenolPyrv_kinase-like_dom"/>
</dbReference>
<comment type="caution">
    <text evidence="15">The sequence shown here is derived from an EMBL/GenBank/DDBJ whole genome shotgun (WGS) entry which is preliminary data.</text>
</comment>
<keyword evidence="7" id="KW-0547">Nucleotide-binding</keyword>
<name>A0AAJ3NQX3_9MYCO</name>
<keyword evidence="9" id="KW-0067">ATP-binding</keyword>
<evidence type="ECO:0000256" key="1">
    <source>
        <dbReference type="ARBA" id="ARBA00001958"/>
    </source>
</evidence>
<dbReference type="GO" id="GO:0000287">
    <property type="term" value="F:magnesium ion binding"/>
    <property type="evidence" value="ECO:0007669"/>
    <property type="project" value="InterPro"/>
</dbReference>
<dbReference type="Gene3D" id="3.20.20.60">
    <property type="entry name" value="Phosphoenolpyruvate-binding domains"/>
    <property type="match status" value="1"/>
</dbReference>
<evidence type="ECO:0000256" key="2">
    <source>
        <dbReference type="ARBA" id="ARBA00004997"/>
    </source>
</evidence>
<dbReference type="SUPFAM" id="SSF51621">
    <property type="entry name" value="Phosphoenolpyruvate/pyruvate domain"/>
    <property type="match status" value="1"/>
</dbReference>
<protein>
    <recommendedName>
        <fullName evidence="4">pyruvate kinase</fullName>
        <ecNumber evidence="4">2.7.1.40</ecNumber>
    </recommendedName>
</protein>
<dbReference type="Gene3D" id="2.40.33.10">
    <property type="entry name" value="PK beta-barrel domain-like"/>
    <property type="match status" value="1"/>
</dbReference>
<evidence type="ECO:0000256" key="5">
    <source>
        <dbReference type="ARBA" id="ARBA00022679"/>
    </source>
</evidence>
<dbReference type="GO" id="GO:0016301">
    <property type="term" value="F:kinase activity"/>
    <property type="evidence" value="ECO:0007669"/>
    <property type="project" value="UniProtKB-KW"/>
</dbReference>
<sequence length="622" mass="67656">MPNTQTDVELTSRQLSQLRDDVDDLLSRLATAESLWSCWLTGVATQNRSSARNMLHYWAIRQCDLRDLQARLAAYGLSSLGRSEPHVEATLLLVRSAICAMLGDAWQQPPLSGTGVGDGPELLRHRTQQLLGPEPVDRVTRIMVTLPSSAATDPDMVRELVKRGVNVARINCAHDDAEAWRSMARHVRQAAEATGRTCLVAMDLGGPKLRTGPLEPGPRVVKLRPSRNALGQETAPARAWLTSAEDPTDPPEAGLVSLPVSGQWLSRRRGDDVLLLHDTRGAKRTLALKAVAQRPGTPGGFVAIADKTTYLATGTELRVHGVEDSTHLGELPRTEQSLVLRRGDILELTSDCSPAPVAAEGVPRIGCTLPEIFDHARIGETVYFDDGRIGGEIVSVGPGVLRLRIDHAANAGSRLRGGKGINVPDTNLPISALTEKDLSDLSTVVELADLVEMSFVRDTSDVEQLLDALSRLGGGSMGIVLKIETRQAFEHLPQLLLTAMRHPRVGLMIARGDLAVECGYERLAELQEEILWLCEAAHLPVIWATQMLEQLTKTGNPARAEISDAAMSERAECAMLNKGPYINDAVVVLDSILRRMTDHHYKKNALLGSLHSWHPGSRDGQP</sequence>
<dbReference type="InterPro" id="IPR011037">
    <property type="entry name" value="Pyrv_Knase-like_insert_dom_sf"/>
</dbReference>
<dbReference type="InterPro" id="IPR015793">
    <property type="entry name" value="Pyrv_Knase_brl"/>
</dbReference>
<evidence type="ECO:0000256" key="10">
    <source>
        <dbReference type="ARBA" id="ARBA00022842"/>
    </source>
</evidence>
<dbReference type="Proteomes" id="UP000193387">
    <property type="component" value="Unassembled WGS sequence"/>
</dbReference>
<evidence type="ECO:0000313" key="15">
    <source>
        <dbReference type="EMBL" id="ORW71983.1"/>
    </source>
</evidence>
<dbReference type="SUPFAM" id="SSF50800">
    <property type="entry name" value="PK beta-barrel domain-like"/>
    <property type="match status" value="1"/>
</dbReference>
<comment type="similarity">
    <text evidence="3">Belongs to the pyruvate kinase family.</text>
</comment>
<dbReference type="Pfam" id="PF00224">
    <property type="entry name" value="PK"/>
    <property type="match status" value="2"/>
</dbReference>
<feature type="domain" description="Pyruvate kinase barrel" evidence="14">
    <location>
        <begin position="138"/>
        <end position="224"/>
    </location>
</feature>
<keyword evidence="8 15" id="KW-0418">Kinase</keyword>
<dbReference type="AlphaFoldDB" id="A0AAJ3NQX3"/>
<dbReference type="GO" id="GO:0030955">
    <property type="term" value="F:potassium ion binding"/>
    <property type="evidence" value="ECO:0007669"/>
    <property type="project" value="InterPro"/>
</dbReference>
<feature type="domain" description="Pyruvate kinase barrel" evidence="14">
    <location>
        <begin position="336"/>
        <end position="577"/>
    </location>
</feature>
<comment type="pathway">
    <text evidence="2">Carbohydrate degradation; glycolysis; pyruvate from D-glyceraldehyde 3-phosphate: step 5/5.</text>
</comment>
<gene>
    <name evidence="15" type="ORF">AWC23_12065</name>
</gene>
<evidence type="ECO:0000313" key="16">
    <source>
        <dbReference type="Proteomes" id="UP000193387"/>
    </source>
</evidence>
<keyword evidence="13" id="KW-0175">Coiled coil</keyword>
<evidence type="ECO:0000256" key="3">
    <source>
        <dbReference type="ARBA" id="ARBA00008663"/>
    </source>
</evidence>
<keyword evidence="10" id="KW-0460">Magnesium</keyword>
<evidence type="ECO:0000259" key="14">
    <source>
        <dbReference type="Pfam" id="PF00224"/>
    </source>
</evidence>
<dbReference type="EMBL" id="LQPR01000026">
    <property type="protein sequence ID" value="ORW71983.1"/>
    <property type="molecule type" value="Genomic_DNA"/>
</dbReference>
<evidence type="ECO:0000256" key="11">
    <source>
        <dbReference type="ARBA" id="ARBA00023152"/>
    </source>
</evidence>
<keyword evidence="5" id="KW-0808">Transferase</keyword>
<dbReference type="NCBIfam" id="NF011314">
    <property type="entry name" value="PRK14725.1"/>
    <property type="match status" value="1"/>
</dbReference>
<keyword evidence="6" id="KW-0479">Metal-binding</keyword>
<comment type="cofactor">
    <cofactor evidence="1">
        <name>K(+)</name>
        <dbReference type="ChEBI" id="CHEBI:29103"/>
    </cofactor>
</comment>
<dbReference type="GO" id="GO:0004743">
    <property type="term" value="F:pyruvate kinase activity"/>
    <property type="evidence" value="ECO:0007669"/>
    <property type="project" value="UniProtKB-EC"/>
</dbReference>
<accession>A0AAJ3NQX3</accession>
<dbReference type="GO" id="GO:0005524">
    <property type="term" value="F:ATP binding"/>
    <property type="evidence" value="ECO:0007669"/>
    <property type="project" value="UniProtKB-KW"/>
</dbReference>
<dbReference type="InterPro" id="IPR040442">
    <property type="entry name" value="Pyrv_kinase-like_dom_sf"/>
</dbReference>
<evidence type="ECO:0000256" key="6">
    <source>
        <dbReference type="ARBA" id="ARBA00022723"/>
    </source>
</evidence>
<evidence type="ECO:0000256" key="12">
    <source>
        <dbReference type="ARBA" id="ARBA00023317"/>
    </source>
</evidence>
<dbReference type="PANTHER" id="PTHR11817">
    <property type="entry name" value="PYRUVATE KINASE"/>
    <property type="match status" value="1"/>
</dbReference>
<dbReference type="InterPro" id="IPR001697">
    <property type="entry name" value="Pyr_Knase"/>
</dbReference>
<dbReference type="RefSeq" id="WP_232069131.1">
    <property type="nucleotide sequence ID" value="NZ_AP022573.1"/>
</dbReference>
<keyword evidence="11" id="KW-0324">Glycolysis</keyword>
<reference evidence="15 16" key="1">
    <citation type="submission" date="2016-01" db="EMBL/GenBank/DDBJ databases">
        <title>The new phylogeny of the genus Mycobacterium.</title>
        <authorList>
            <person name="Tarcisio F."/>
            <person name="Conor M."/>
            <person name="Antonella G."/>
            <person name="Elisabetta G."/>
            <person name="Giulia F.S."/>
            <person name="Sara T."/>
            <person name="Anna F."/>
            <person name="Clotilde B."/>
            <person name="Roberto B."/>
            <person name="Veronica D.S."/>
            <person name="Fabio R."/>
            <person name="Monica P."/>
            <person name="Olivier J."/>
            <person name="Enrico T."/>
            <person name="Nicola S."/>
        </authorList>
    </citation>
    <scope>NUCLEOTIDE SEQUENCE [LARGE SCALE GENOMIC DNA]</scope>
    <source>
        <strain evidence="15 16">DSM 44616</strain>
    </source>
</reference>